<dbReference type="STRING" id="283909.R7UAI7"/>
<keyword evidence="5" id="KW-1185">Reference proteome</keyword>
<sequence>WSKLPPLITPRWQHSSAYHQHNIYIIGGKNRSQALPSVECLDLVTRSWSVLPALPVALQSPFVVFVSNRLFVLGGITVAMKGSLEVYEYNFERRVWQSRRSMPE</sequence>
<keyword evidence="2" id="KW-0677">Repeat</keyword>
<evidence type="ECO:0000256" key="2">
    <source>
        <dbReference type="ARBA" id="ARBA00022737"/>
    </source>
</evidence>
<reference evidence="3 5" key="2">
    <citation type="journal article" date="2013" name="Nature">
        <title>Insights into bilaterian evolution from three spiralian genomes.</title>
        <authorList>
            <person name="Simakov O."/>
            <person name="Marletaz F."/>
            <person name="Cho S.J."/>
            <person name="Edsinger-Gonzales E."/>
            <person name="Havlak P."/>
            <person name="Hellsten U."/>
            <person name="Kuo D.H."/>
            <person name="Larsson T."/>
            <person name="Lv J."/>
            <person name="Arendt D."/>
            <person name="Savage R."/>
            <person name="Osoegawa K."/>
            <person name="de Jong P."/>
            <person name="Grimwood J."/>
            <person name="Chapman J.A."/>
            <person name="Shapiro H."/>
            <person name="Aerts A."/>
            <person name="Otillar R.P."/>
            <person name="Terry A.Y."/>
            <person name="Boore J.L."/>
            <person name="Grigoriev I.V."/>
            <person name="Lindberg D.R."/>
            <person name="Seaver E.C."/>
            <person name="Weisblat D.A."/>
            <person name="Putnam N.H."/>
            <person name="Rokhsar D.S."/>
        </authorList>
    </citation>
    <scope>NUCLEOTIDE SEQUENCE</scope>
    <source>
        <strain evidence="3 5">I ESC-2004</strain>
    </source>
</reference>
<feature type="non-terminal residue" evidence="3">
    <location>
        <position position="104"/>
    </location>
</feature>
<dbReference type="AlphaFoldDB" id="R7UAI7"/>
<dbReference type="InterPro" id="IPR015915">
    <property type="entry name" value="Kelch-typ_b-propeller"/>
</dbReference>
<organism evidence="3">
    <name type="scientific">Capitella teleta</name>
    <name type="common">Polychaete worm</name>
    <dbReference type="NCBI Taxonomy" id="283909"/>
    <lineage>
        <taxon>Eukaryota</taxon>
        <taxon>Metazoa</taxon>
        <taxon>Spiralia</taxon>
        <taxon>Lophotrochozoa</taxon>
        <taxon>Annelida</taxon>
        <taxon>Polychaeta</taxon>
        <taxon>Sedentaria</taxon>
        <taxon>Scolecida</taxon>
        <taxon>Capitellidae</taxon>
        <taxon>Capitella</taxon>
    </lineage>
</organism>
<evidence type="ECO:0000313" key="3">
    <source>
        <dbReference type="EMBL" id="ELU00156.1"/>
    </source>
</evidence>
<proteinExistence type="predicted"/>
<dbReference type="Proteomes" id="UP000014760">
    <property type="component" value="Unassembled WGS sequence"/>
</dbReference>
<dbReference type="OrthoDB" id="19132at2759"/>
<evidence type="ECO:0000313" key="5">
    <source>
        <dbReference type="Proteomes" id="UP000014760"/>
    </source>
</evidence>
<dbReference type="SUPFAM" id="SSF117281">
    <property type="entry name" value="Kelch motif"/>
    <property type="match status" value="1"/>
</dbReference>
<evidence type="ECO:0000313" key="4">
    <source>
        <dbReference type="EnsemblMetazoa" id="CapteP79203"/>
    </source>
</evidence>
<reference evidence="5" key="1">
    <citation type="submission" date="2012-12" db="EMBL/GenBank/DDBJ databases">
        <authorList>
            <person name="Hellsten U."/>
            <person name="Grimwood J."/>
            <person name="Chapman J.A."/>
            <person name="Shapiro H."/>
            <person name="Aerts A."/>
            <person name="Otillar R.P."/>
            <person name="Terry A.Y."/>
            <person name="Boore J.L."/>
            <person name="Simakov O."/>
            <person name="Marletaz F."/>
            <person name="Cho S.-J."/>
            <person name="Edsinger-Gonzales E."/>
            <person name="Havlak P."/>
            <person name="Kuo D.-H."/>
            <person name="Larsson T."/>
            <person name="Lv J."/>
            <person name="Arendt D."/>
            <person name="Savage R."/>
            <person name="Osoegawa K."/>
            <person name="de Jong P."/>
            <person name="Lindberg D.R."/>
            <person name="Seaver E.C."/>
            <person name="Weisblat D.A."/>
            <person name="Putnam N.H."/>
            <person name="Grigoriev I.V."/>
            <person name="Rokhsar D.S."/>
        </authorList>
    </citation>
    <scope>NUCLEOTIDE SEQUENCE</scope>
    <source>
        <strain evidence="5">I ESC-2004</strain>
    </source>
</reference>
<dbReference type="InterPro" id="IPR006652">
    <property type="entry name" value="Kelch_1"/>
</dbReference>
<dbReference type="PANTHER" id="PTHR46260:SF3">
    <property type="entry name" value="RING-TYPE DOMAIN-CONTAINING PROTEIN"/>
    <property type="match status" value="1"/>
</dbReference>
<accession>R7UAI7</accession>
<dbReference type="PANTHER" id="PTHR46260">
    <property type="entry name" value="RING-TYPE DOMAIN-CONTAINING PROTEIN"/>
    <property type="match status" value="1"/>
</dbReference>
<evidence type="ECO:0000256" key="1">
    <source>
        <dbReference type="ARBA" id="ARBA00022441"/>
    </source>
</evidence>
<keyword evidence="1" id="KW-0880">Kelch repeat</keyword>
<dbReference type="EMBL" id="KB306106">
    <property type="protein sequence ID" value="ELU00156.1"/>
    <property type="molecule type" value="Genomic_DNA"/>
</dbReference>
<dbReference type="InterPro" id="IPR051746">
    <property type="entry name" value="Kelch_domain_containing_8"/>
</dbReference>
<dbReference type="SMART" id="SM00612">
    <property type="entry name" value="Kelch"/>
    <property type="match status" value="1"/>
</dbReference>
<feature type="non-terminal residue" evidence="3">
    <location>
        <position position="1"/>
    </location>
</feature>
<name>R7UAI7_CAPTE</name>
<dbReference type="EnsemblMetazoa" id="CapteT79203">
    <property type="protein sequence ID" value="CapteP79203"/>
    <property type="gene ID" value="CapteG79203"/>
</dbReference>
<dbReference type="EMBL" id="AMQN01009743">
    <property type="status" value="NOT_ANNOTATED_CDS"/>
    <property type="molecule type" value="Genomic_DNA"/>
</dbReference>
<dbReference type="HOGENOM" id="CLU_081083_1_0_1"/>
<gene>
    <name evidence="3" type="ORF">CAPTEDRAFT_79203</name>
</gene>
<protein>
    <submittedName>
        <fullName evidence="3 4">Uncharacterized protein</fullName>
    </submittedName>
</protein>
<dbReference type="Pfam" id="PF01344">
    <property type="entry name" value="Kelch_1"/>
    <property type="match status" value="1"/>
</dbReference>
<dbReference type="Gene3D" id="2.120.10.80">
    <property type="entry name" value="Kelch-type beta propeller"/>
    <property type="match status" value="1"/>
</dbReference>
<reference evidence="4" key="3">
    <citation type="submission" date="2015-06" db="UniProtKB">
        <authorList>
            <consortium name="EnsemblMetazoa"/>
        </authorList>
    </citation>
    <scope>IDENTIFICATION</scope>
</reference>